<proteinExistence type="predicted"/>
<dbReference type="RefSeq" id="WP_084230670.1">
    <property type="nucleotide sequence ID" value="NZ_FWWR01000009.1"/>
</dbReference>
<evidence type="ECO:0000313" key="3">
    <source>
        <dbReference type="Proteomes" id="UP000192368"/>
    </source>
</evidence>
<dbReference type="STRING" id="573058.SAMN00017477_1069"/>
<dbReference type="InterPro" id="IPR010359">
    <property type="entry name" value="IrrE_HExxH"/>
</dbReference>
<reference evidence="3" key="1">
    <citation type="submission" date="2017-04" db="EMBL/GenBank/DDBJ databases">
        <authorList>
            <person name="Varghese N."/>
            <person name="Submissions S."/>
        </authorList>
    </citation>
    <scope>NUCLEOTIDE SEQUENCE [LARGE SCALE GENOMIC DNA]</scope>
    <source>
        <strain evidence="3">DSM 20463</strain>
    </source>
</reference>
<evidence type="ECO:0000313" key="2">
    <source>
        <dbReference type="EMBL" id="SMB87270.1"/>
    </source>
</evidence>
<dbReference type="AlphaFoldDB" id="A0A1W1V1V2"/>
<dbReference type="PANTHER" id="PTHR43236">
    <property type="entry name" value="ANTITOXIN HIGA1"/>
    <property type="match status" value="1"/>
</dbReference>
<keyword evidence="3" id="KW-1185">Reference proteome</keyword>
<dbReference type="Gene3D" id="1.10.10.2910">
    <property type="match status" value="1"/>
</dbReference>
<name>A0A1W1V1V2_PEPAS</name>
<gene>
    <name evidence="2" type="ORF">SAMN00017477_1069</name>
</gene>
<organism evidence="2 3">
    <name type="scientific">Peptoniphilus asaccharolyticus DSM 20463</name>
    <dbReference type="NCBI Taxonomy" id="573058"/>
    <lineage>
        <taxon>Bacteria</taxon>
        <taxon>Bacillati</taxon>
        <taxon>Bacillota</taxon>
        <taxon>Tissierellia</taxon>
        <taxon>Tissierellales</taxon>
        <taxon>Peptoniphilaceae</taxon>
        <taxon>Peptoniphilus</taxon>
    </lineage>
</organism>
<dbReference type="EMBL" id="FWWR01000009">
    <property type="protein sequence ID" value="SMB87270.1"/>
    <property type="molecule type" value="Genomic_DNA"/>
</dbReference>
<feature type="domain" description="IrrE N-terminal-like" evidence="1">
    <location>
        <begin position="25"/>
        <end position="119"/>
    </location>
</feature>
<dbReference type="OrthoDB" id="581382at2"/>
<dbReference type="PANTHER" id="PTHR43236:SF1">
    <property type="entry name" value="BLL7220 PROTEIN"/>
    <property type="match status" value="1"/>
</dbReference>
<protein>
    <recommendedName>
        <fullName evidence="1">IrrE N-terminal-like domain-containing protein</fullName>
    </recommendedName>
</protein>
<dbReference type="Proteomes" id="UP000192368">
    <property type="component" value="Unassembled WGS sequence"/>
</dbReference>
<accession>A0A1W1V1V2</accession>
<dbReference type="InterPro" id="IPR052345">
    <property type="entry name" value="Rad_response_metalloprotease"/>
</dbReference>
<dbReference type="Pfam" id="PF06114">
    <property type="entry name" value="Peptidase_M78"/>
    <property type="match status" value="1"/>
</dbReference>
<sequence length="149" mass="17548">MENIKINRIIKTIYKKYGTNPFEICKEKDILLQFIDMPFTLKGYTTTKYRTKIIFLNSKNTEFENEFTCLHELGHIFLKHHDNILFNQTCTLHNNIKEETEANFFATSMILKKYDISSFAGLSIKQISFLTGIEEYNLNHYFKNNNLGG</sequence>
<evidence type="ECO:0000259" key="1">
    <source>
        <dbReference type="Pfam" id="PF06114"/>
    </source>
</evidence>